<dbReference type="InterPro" id="IPR013083">
    <property type="entry name" value="Znf_RING/FYVE/PHD"/>
</dbReference>
<name>A0AAN9YQ41_9PEZI</name>
<dbReference type="EMBL" id="JAKJXP020000064">
    <property type="protein sequence ID" value="KAK7750437.1"/>
    <property type="molecule type" value="Genomic_DNA"/>
</dbReference>
<evidence type="ECO:0000313" key="2">
    <source>
        <dbReference type="EMBL" id="KAK7750437.1"/>
    </source>
</evidence>
<evidence type="ECO:0000313" key="3">
    <source>
        <dbReference type="Proteomes" id="UP001320420"/>
    </source>
</evidence>
<evidence type="ECO:0008006" key="4">
    <source>
        <dbReference type="Google" id="ProtNLM"/>
    </source>
</evidence>
<keyword evidence="3" id="KW-1185">Reference proteome</keyword>
<evidence type="ECO:0000256" key="1">
    <source>
        <dbReference type="SAM" id="MobiDB-lite"/>
    </source>
</evidence>
<comment type="caution">
    <text evidence="2">The sequence shown here is derived from an EMBL/GenBank/DDBJ whole genome shotgun (WGS) entry which is preliminary data.</text>
</comment>
<feature type="region of interest" description="Disordered" evidence="1">
    <location>
        <begin position="53"/>
        <end position="72"/>
    </location>
</feature>
<accession>A0AAN9YQ41</accession>
<reference evidence="2 3" key="1">
    <citation type="submission" date="2024-02" db="EMBL/GenBank/DDBJ databases">
        <title>De novo assembly and annotation of 12 fungi associated with fruit tree decline syndrome in Ontario, Canada.</title>
        <authorList>
            <person name="Sulman M."/>
            <person name="Ellouze W."/>
            <person name="Ilyukhin E."/>
        </authorList>
    </citation>
    <scope>NUCLEOTIDE SEQUENCE [LARGE SCALE GENOMIC DNA]</scope>
    <source>
        <strain evidence="2 3">M11/M66-122</strain>
    </source>
</reference>
<proteinExistence type="predicted"/>
<sequence>MSSSTTATTCAVCLEPSPPLRHLACGHAYCQPDLRRLIEVALDDRALWPPRCCRGGGGQGQQQQQGEEREAGVLTDQDVHWAELPPPAYHRYCELRWESASGANANVNANESPDPHFDELMRRHNWKGCGTFATAVTNSATSADAAGKPASA</sequence>
<protein>
    <recommendedName>
        <fullName evidence="4">RING-type domain-containing protein</fullName>
    </recommendedName>
</protein>
<dbReference type="Gene3D" id="3.30.40.10">
    <property type="entry name" value="Zinc/RING finger domain, C3HC4 (zinc finger)"/>
    <property type="match status" value="1"/>
</dbReference>
<dbReference type="SUPFAM" id="SSF57850">
    <property type="entry name" value="RING/U-box"/>
    <property type="match status" value="1"/>
</dbReference>
<organism evidence="2 3">
    <name type="scientific">Diatrype stigma</name>
    <dbReference type="NCBI Taxonomy" id="117547"/>
    <lineage>
        <taxon>Eukaryota</taxon>
        <taxon>Fungi</taxon>
        <taxon>Dikarya</taxon>
        <taxon>Ascomycota</taxon>
        <taxon>Pezizomycotina</taxon>
        <taxon>Sordariomycetes</taxon>
        <taxon>Xylariomycetidae</taxon>
        <taxon>Xylariales</taxon>
        <taxon>Diatrypaceae</taxon>
        <taxon>Diatrype</taxon>
    </lineage>
</organism>
<dbReference type="AlphaFoldDB" id="A0AAN9YQ41"/>
<dbReference type="Proteomes" id="UP001320420">
    <property type="component" value="Unassembled WGS sequence"/>
</dbReference>
<gene>
    <name evidence="2" type="ORF">SLS62_007626</name>
</gene>